<reference evidence="2 3" key="1">
    <citation type="journal article" date="2019" name="Int. J. Syst. Evol. Microbiol.">
        <title>The Global Catalogue of Microorganisms (GCM) 10K type strain sequencing project: providing services to taxonomists for standard genome sequencing and annotation.</title>
        <authorList>
            <consortium name="The Broad Institute Genomics Platform"/>
            <consortium name="The Broad Institute Genome Sequencing Center for Infectious Disease"/>
            <person name="Wu L."/>
            <person name="Ma J."/>
        </authorList>
    </citation>
    <scope>NUCLEOTIDE SEQUENCE [LARGE SCALE GENOMIC DNA]</scope>
    <source>
        <strain evidence="2 3">JCM 10671</strain>
    </source>
</reference>
<dbReference type="Proteomes" id="UP001500957">
    <property type="component" value="Unassembled WGS sequence"/>
</dbReference>
<organism evidence="2 3">
    <name type="scientific">Sporichthya brevicatena</name>
    <dbReference type="NCBI Taxonomy" id="171442"/>
    <lineage>
        <taxon>Bacteria</taxon>
        <taxon>Bacillati</taxon>
        <taxon>Actinomycetota</taxon>
        <taxon>Actinomycetes</taxon>
        <taxon>Sporichthyales</taxon>
        <taxon>Sporichthyaceae</taxon>
        <taxon>Sporichthya</taxon>
    </lineage>
</organism>
<dbReference type="RefSeq" id="WP_344609411.1">
    <property type="nucleotide sequence ID" value="NZ_BAAAHE010000052.1"/>
</dbReference>
<dbReference type="InterPro" id="IPR006311">
    <property type="entry name" value="TAT_signal"/>
</dbReference>
<accession>A0ABN1HBR1</accession>
<evidence type="ECO:0000256" key="1">
    <source>
        <dbReference type="SAM" id="SignalP"/>
    </source>
</evidence>
<evidence type="ECO:0008006" key="4">
    <source>
        <dbReference type="Google" id="ProtNLM"/>
    </source>
</evidence>
<keyword evidence="3" id="KW-1185">Reference proteome</keyword>
<gene>
    <name evidence="2" type="ORF">GCM10009547_46880</name>
</gene>
<sequence length="292" mass="30021">MPQIRRTARLRRAVLAAALALGVATAVPMPARAAGAPGSPGGEPEFAPIRSATVHPGVLLVTDGKGCTANFVFTDAAGHYYLGQAAHCASRGEPDNFNGCVDPVLPLGTEVTVAGAGVTGVLAYSSWHTMQRVSEPDPVTCRANDFALVRLPADATRVLNPSVPWFGGPVGLSTGSTGRGAPSTGDFAYAYGNAPVRQGVGLLAPKHGLILDRSDADWTYLVYFVTPVIPGDSGSGVLDEQGRALGVASSLIFVPHPASNGVVNLAKALAYAQQHSGIQGLRLVPGTESFTD</sequence>
<comment type="caution">
    <text evidence="2">The sequence shown here is derived from an EMBL/GenBank/DDBJ whole genome shotgun (WGS) entry which is preliminary data.</text>
</comment>
<dbReference type="PROSITE" id="PS51318">
    <property type="entry name" value="TAT"/>
    <property type="match status" value="1"/>
</dbReference>
<dbReference type="EMBL" id="BAAAHE010000052">
    <property type="protein sequence ID" value="GAA0637173.1"/>
    <property type="molecule type" value="Genomic_DNA"/>
</dbReference>
<protein>
    <recommendedName>
        <fullName evidence="4">Serine protease</fullName>
    </recommendedName>
</protein>
<name>A0ABN1HBR1_9ACTN</name>
<dbReference type="Gene3D" id="2.40.10.10">
    <property type="entry name" value="Trypsin-like serine proteases"/>
    <property type="match status" value="1"/>
</dbReference>
<feature type="chain" id="PRO_5045743433" description="Serine protease" evidence="1">
    <location>
        <begin position="34"/>
        <end position="292"/>
    </location>
</feature>
<keyword evidence="1" id="KW-0732">Signal</keyword>
<dbReference type="InterPro" id="IPR009003">
    <property type="entry name" value="Peptidase_S1_PA"/>
</dbReference>
<evidence type="ECO:0000313" key="2">
    <source>
        <dbReference type="EMBL" id="GAA0637173.1"/>
    </source>
</evidence>
<evidence type="ECO:0000313" key="3">
    <source>
        <dbReference type="Proteomes" id="UP001500957"/>
    </source>
</evidence>
<proteinExistence type="predicted"/>
<dbReference type="InterPro" id="IPR043504">
    <property type="entry name" value="Peptidase_S1_PA_chymotrypsin"/>
</dbReference>
<feature type="signal peptide" evidence="1">
    <location>
        <begin position="1"/>
        <end position="33"/>
    </location>
</feature>
<dbReference type="SUPFAM" id="SSF50494">
    <property type="entry name" value="Trypsin-like serine proteases"/>
    <property type="match status" value="1"/>
</dbReference>